<dbReference type="InterPro" id="IPR008284">
    <property type="entry name" value="MoCF_biosynth_CS"/>
</dbReference>
<keyword evidence="6" id="KW-1185">Reference proteome</keyword>
<evidence type="ECO:0000313" key="6">
    <source>
        <dbReference type="Proteomes" id="UP001363151"/>
    </source>
</evidence>
<evidence type="ECO:0000256" key="3">
    <source>
        <dbReference type="RuleBase" id="RU365090"/>
    </source>
</evidence>
<keyword evidence="3" id="KW-0808">Transferase</keyword>
<dbReference type="Pfam" id="PF00994">
    <property type="entry name" value="MoCF_biosynth"/>
    <property type="match status" value="1"/>
</dbReference>
<gene>
    <name evidence="5" type="ORF">SO694_00088040</name>
</gene>
<comment type="catalytic activity">
    <reaction evidence="3">
        <text>molybdopterin + ATP + H(+) = adenylyl-molybdopterin + diphosphate</text>
        <dbReference type="Rhea" id="RHEA:31331"/>
        <dbReference type="ChEBI" id="CHEBI:15378"/>
        <dbReference type="ChEBI" id="CHEBI:30616"/>
        <dbReference type="ChEBI" id="CHEBI:33019"/>
        <dbReference type="ChEBI" id="CHEBI:58698"/>
        <dbReference type="ChEBI" id="CHEBI:62727"/>
    </reaction>
</comment>
<dbReference type="Pfam" id="PF03453">
    <property type="entry name" value="MoeA_N"/>
    <property type="match status" value="1"/>
</dbReference>
<dbReference type="InterPro" id="IPR001453">
    <property type="entry name" value="MoaB/Mog_dom"/>
</dbReference>
<keyword evidence="2 3" id="KW-0501">Molybdenum cofactor biosynthesis</keyword>
<comment type="caution">
    <text evidence="5">The sequence shown here is derived from an EMBL/GenBank/DDBJ whole genome shotgun (WGS) entry which is preliminary data.</text>
</comment>
<comment type="similarity">
    <text evidence="3">Belongs to the MoeA family.</text>
</comment>
<organism evidence="5 6">
    <name type="scientific">Aureococcus anophagefferens</name>
    <name type="common">Harmful bloom alga</name>
    <dbReference type="NCBI Taxonomy" id="44056"/>
    <lineage>
        <taxon>Eukaryota</taxon>
        <taxon>Sar</taxon>
        <taxon>Stramenopiles</taxon>
        <taxon>Ochrophyta</taxon>
        <taxon>Pelagophyceae</taxon>
        <taxon>Pelagomonadales</taxon>
        <taxon>Pelagomonadaceae</taxon>
        <taxon>Aureococcus</taxon>
    </lineage>
</organism>
<dbReference type="Proteomes" id="UP001363151">
    <property type="component" value="Unassembled WGS sequence"/>
</dbReference>
<dbReference type="Gene3D" id="3.40.980.10">
    <property type="entry name" value="MoaB/Mog-like domain"/>
    <property type="match status" value="1"/>
</dbReference>
<protein>
    <submittedName>
        <fullName evidence="5">Molybdopterin molybdotransferase</fullName>
    </submittedName>
</protein>
<keyword evidence="3" id="KW-0479">Metal-binding</keyword>
<feature type="domain" description="MoaB/Mog" evidence="4">
    <location>
        <begin position="192"/>
        <end position="351"/>
    </location>
</feature>
<sequence>MAPSKYPMVSIEEAVGAVMDAVAPLEPERVPLVRKSVYHGTTAPALGRVLASRVVADAPHPPFAAAISDGYAFQASGQVMKLRLEDRPALCGAPFSGRPLGSMDCCYVATGAPLPNLADCVAKEEDCEVSAGQKTVVVPALPPRTDVRVPGSDWDAGDVLCEKGAVVAPADLAILAAAGHHEVAAHRLPKVVVFSTGDELWSPEAGHKYDQRTMVRDANRYGLIGLLGGHGEGQAGAEVHDGGIVEDKEFALRSALREAVKHYDVVVTTGGASVGRADHAKAVLEAADRGTVHFGRLHMKPGKPTTFATLDAGSFDKDEKGREKRWLFALPGNPVSALVTAQLLVVPALKRLKGFGEAAACPTEVRLALDHDLPLDGARPEYHRVSLEYRDEGDGGSDWSAAPYRFRRAAGSLAATSTGNQRSSRLLSMRGAHALACVPERGRAPLVAAGAGKALPAGTAVPGLLLGPCPPLVPESDAPFLLGGDRARKRDALVAAEADAAGAPKVAAVAVVSGAGFAESELRAHVVTRVDAANAAAAVIARSCAEFNHWFGWS</sequence>
<dbReference type="InterPro" id="IPR038987">
    <property type="entry name" value="MoeA-like"/>
</dbReference>
<dbReference type="InterPro" id="IPR036135">
    <property type="entry name" value="MoeA_linker/N_sf"/>
</dbReference>
<evidence type="ECO:0000256" key="1">
    <source>
        <dbReference type="ARBA" id="ARBA00008339"/>
    </source>
</evidence>
<dbReference type="InterPro" id="IPR005110">
    <property type="entry name" value="MoeA_linker/N"/>
</dbReference>
<comment type="function">
    <text evidence="3">Catalyzes two steps in the biosynthesis of the molybdenum cofactor. In the first step, molybdopterin is adenylated. Subsequently, molybdate is inserted into adenylated molybdopterin and AMP is released.</text>
</comment>
<comment type="catalytic activity">
    <reaction evidence="3">
        <text>adenylyl-molybdopterin + molybdate = Mo-molybdopterin + AMP + H(+)</text>
        <dbReference type="Rhea" id="RHEA:35047"/>
        <dbReference type="ChEBI" id="CHEBI:15378"/>
        <dbReference type="ChEBI" id="CHEBI:36264"/>
        <dbReference type="ChEBI" id="CHEBI:62727"/>
        <dbReference type="ChEBI" id="CHEBI:71302"/>
        <dbReference type="ChEBI" id="CHEBI:456215"/>
    </reaction>
</comment>
<proteinExistence type="inferred from homology"/>
<dbReference type="PROSITE" id="PS01079">
    <property type="entry name" value="MOCF_BIOSYNTHESIS_2"/>
    <property type="match status" value="1"/>
</dbReference>
<dbReference type="PANTHER" id="PTHR10192">
    <property type="entry name" value="MOLYBDOPTERIN BIOSYNTHESIS PROTEIN"/>
    <property type="match status" value="1"/>
</dbReference>
<evidence type="ECO:0000256" key="2">
    <source>
        <dbReference type="ARBA" id="ARBA00023150"/>
    </source>
</evidence>
<dbReference type="PANTHER" id="PTHR10192:SF5">
    <property type="entry name" value="GEPHYRIN"/>
    <property type="match status" value="1"/>
</dbReference>
<dbReference type="EMBL" id="JBBJCI010000128">
    <property type="protein sequence ID" value="KAK7247717.1"/>
    <property type="molecule type" value="Genomic_DNA"/>
</dbReference>
<dbReference type="CDD" id="cd00887">
    <property type="entry name" value="MoeA"/>
    <property type="match status" value="1"/>
</dbReference>
<accession>A0ABR1G3Y6</accession>
<evidence type="ECO:0000259" key="4">
    <source>
        <dbReference type="SMART" id="SM00852"/>
    </source>
</evidence>
<dbReference type="SUPFAM" id="SSF53218">
    <property type="entry name" value="Molybdenum cofactor biosynthesis proteins"/>
    <property type="match status" value="1"/>
</dbReference>
<dbReference type="SUPFAM" id="SSF63882">
    <property type="entry name" value="MoeA N-terminal region -like"/>
    <property type="match status" value="1"/>
</dbReference>
<dbReference type="InterPro" id="IPR036688">
    <property type="entry name" value="MoeA_C_domain_IV_sf"/>
</dbReference>
<comment type="pathway">
    <text evidence="3">Cofactor biosynthesis; molybdopterin biosynthesis.</text>
</comment>
<keyword evidence="3" id="KW-0500">Molybdenum</keyword>
<dbReference type="Gene3D" id="3.90.105.10">
    <property type="entry name" value="Molybdopterin biosynthesis moea protein, domain 2"/>
    <property type="match status" value="1"/>
</dbReference>
<reference evidence="5 6" key="1">
    <citation type="submission" date="2024-03" db="EMBL/GenBank/DDBJ databases">
        <title>Aureococcus anophagefferens CCMP1851 and Kratosvirus quantuckense: Draft genome of a second virus-susceptible host strain in the model system.</title>
        <authorList>
            <person name="Chase E."/>
            <person name="Truchon A.R."/>
            <person name="Schepens W."/>
            <person name="Wilhelm S.W."/>
        </authorList>
    </citation>
    <scope>NUCLEOTIDE SEQUENCE [LARGE SCALE GENOMIC DNA]</scope>
    <source>
        <strain evidence="5 6">CCMP1851</strain>
    </source>
</reference>
<dbReference type="InterPro" id="IPR036425">
    <property type="entry name" value="MoaB/Mog-like_dom_sf"/>
</dbReference>
<comment type="cofactor">
    <cofactor evidence="3">
        <name>Mg(2+)</name>
        <dbReference type="ChEBI" id="CHEBI:18420"/>
    </cofactor>
</comment>
<name>A0ABR1G3Y6_AURAN</name>
<comment type="similarity">
    <text evidence="1">In the C-terminal section; belongs to the MoeA family.</text>
</comment>
<dbReference type="Gene3D" id="2.40.340.10">
    <property type="entry name" value="MoeA, C-terminal, domain IV"/>
    <property type="match status" value="1"/>
</dbReference>
<dbReference type="SMART" id="SM00852">
    <property type="entry name" value="MoCF_biosynth"/>
    <property type="match status" value="1"/>
</dbReference>
<dbReference type="Gene3D" id="2.170.190.11">
    <property type="entry name" value="Molybdopterin biosynthesis moea protein, domain 3"/>
    <property type="match status" value="1"/>
</dbReference>
<keyword evidence="3" id="KW-0460">Magnesium</keyword>
<evidence type="ECO:0000313" key="5">
    <source>
        <dbReference type="EMBL" id="KAK7247717.1"/>
    </source>
</evidence>
<dbReference type="SUPFAM" id="SSF63867">
    <property type="entry name" value="MoeA C-terminal domain-like"/>
    <property type="match status" value="1"/>
</dbReference>